<comment type="caution">
    <text evidence="1">The sequence shown here is derived from an EMBL/GenBank/DDBJ whole genome shotgun (WGS) entry which is preliminary data.</text>
</comment>
<sequence>MSHQPDSEPVKDLGLFSQHVGWTFADPSVMPVAERPEAWEQIHSHQNVLDNVEIEHERFSRGGSAAIYKGILKADDTRNIQVVVKCYAAIHEQGKSRVEAYEKAAQLIAREVKVWRNLNHPNIVRFYGLVMGNTFPWNTSFVPVEPQYPAVVCAFCDGGKVMEYLQKNSEARRLPLVLDAAQGYVYLHKYNIAHGDVKPDNILVKTTTDGVRAVVSDFGSSRMIDEADFPGTLSYTWPYIAPEIKKPPYLYTKATDVFCFALTALVIISGVQIFAEEEDRFIARHRLELGERPKRDDHESSEMSDEVWKLLEESWVQEADGRKSMADVASTLSNLLSANN</sequence>
<gene>
    <name evidence="1" type="ORF">CCMSSC00406_0006822</name>
</gene>
<evidence type="ECO:0000313" key="2">
    <source>
        <dbReference type="Proteomes" id="UP000824881"/>
    </source>
</evidence>
<proteinExistence type="predicted"/>
<name>A0ACB7J2V1_PLECO</name>
<evidence type="ECO:0000313" key="1">
    <source>
        <dbReference type="EMBL" id="KAG9224154.1"/>
    </source>
</evidence>
<keyword evidence="2" id="KW-1185">Reference proteome</keyword>
<protein>
    <submittedName>
        <fullName evidence="1">Uncharacterized protein</fullName>
    </submittedName>
</protein>
<reference evidence="1 2" key="1">
    <citation type="journal article" date="2021" name="Appl. Environ. Microbiol.">
        <title>Genetic linkage and physical mapping for an oyster mushroom Pleurotus cornucopiae and QTL analysis for the trait cap color.</title>
        <authorList>
            <person name="Zhang Y."/>
            <person name="Gao W."/>
            <person name="Sonnenberg A."/>
            <person name="Chen Q."/>
            <person name="Zhang J."/>
            <person name="Huang C."/>
        </authorList>
    </citation>
    <scope>NUCLEOTIDE SEQUENCE [LARGE SCALE GENOMIC DNA]</scope>
    <source>
        <strain evidence="1">CCMSSC00406</strain>
    </source>
</reference>
<accession>A0ACB7J2V1</accession>
<dbReference type="Proteomes" id="UP000824881">
    <property type="component" value="Unassembled WGS sequence"/>
</dbReference>
<organism evidence="1 2">
    <name type="scientific">Pleurotus cornucopiae</name>
    <name type="common">Cornucopia mushroom</name>
    <dbReference type="NCBI Taxonomy" id="5321"/>
    <lineage>
        <taxon>Eukaryota</taxon>
        <taxon>Fungi</taxon>
        <taxon>Dikarya</taxon>
        <taxon>Basidiomycota</taxon>
        <taxon>Agaricomycotina</taxon>
        <taxon>Agaricomycetes</taxon>
        <taxon>Agaricomycetidae</taxon>
        <taxon>Agaricales</taxon>
        <taxon>Pleurotineae</taxon>
        <taxon>Pleurotaceae</taxon>
        <taxon>Pleurotus</taxon>
    </lineage>
</organism>
<dbReference type="EMBL" id="WQMT02000004">
    <property type="protein sequence ID" value="KAG9224154.1"/>
    <property type="molecule type" value="Genomic_DNA"/>
</dbReference>